<dbReference type="PANTHER" id="PTHR10130:SF0">
    <property type="entry name" value="GH08708P"/>
    <property type="match status" value="1"/>
</dbReference>
<comment type="similarity">
    <text evidence="3">Belongs to the peroxisomal targeting signal receptor family.</text>
</comment>
<dbReference type="EMBL" id="MBFR01000157">
    <property type="protein sequence ID" value="PVU92582.1"/>
    <property type="molecule type" value="Genomic_DNA"/>
</dbReference>
<evidence type="ECO:0000256" key="5">
    <source>
        <dbReference type="ARBA" id="ARBA00022737"/>
    </source>
</evidence>
<dbReference type="OrthoDB" id="10006023at2759"/>
<accession>A0A2T9YJR2</accession>
<keyword evidence="6 8" id="KW-0802">TPR repeat</keyword>
<evidence type="ECO:0000256" key="2">
    <source>
        <dbReference type="ARBA" id="ARBA00004496"/>
    </source>
</evidence>
<evidence type="ECO:0000256" key="9">
    <source>
        <dbReference type="SAM" id="MobiDB-lite"/>
    </source>
</evidence>
<dbReference type="GO" id="GO:0005829">
    <property type="term" value="C:cytosol"/>
    <property type="evidence" value="ECO:0007669"/>
    <property type="project" value="TreeGrafter"/>
</dbReference>
<dbReference type="SMART" id="SM00028">
    <property type="entry name" value="TPR"/>
    <property type="match status" value="4"/>
</dbReference>
<evidence type="ECO:0000313" key="10">
    <source>
        <dbReference type="EMBL" id="PVU92582.1"/>
    </source>
</evidence>
<feature type="compositionally biased region" description="Low complexity" evidence="9">
    <location>
        <begin position="49"/>
        <end position="62"/>
    </location>
</feature>
<sequence>MSNMPNFLSGGAECSAGNPFDSLSKQFNKDKSLEQNHFTSANQHNSNPQQAFRQAFRSQQQQNSGLQPGPLQQDFIKEFSEAHNSKLKLEPFNFTDMNSQLPQMHNNHTASKTWSNDFQQHLNQENFNPQFAAFNSTINVPNQNIVGPSINSHMVAQNNISDKQISTSQPFVYNPMANAFNQARFYAENSQFYPSQSSAYHQVRSNTFVTSLPSDLNLVPQKNTALSQDHSSNIIIDGDLIDAATKILNSTKYAHNSKFKNSKFIDLISDISAHNTDSTSQTPRIVEITRSQPLEQTLEQKNFIDTVSTPGNIASAETGNIFEDNAAISLEKNWSEEFEKSLDGPLNESFVAGNIEDWEKNFDSKVGDINLGAHFTGSDIEVEEWAKIYKDSISSLANEEDVDWEQRNKNWNDPNKQLYRASDSKFDSYSFYTENTFVNTATNELAQFIDKARLDPLSATLSDIILALEASLQKDPLNAGLWTLLGIKQQENEREDAAISALRKAISIDPSSIDAYMAISVSYTNENYYYDAYQSLLAWTTNHPEYSKLVPHDASSKMETSTATKEFIQDLFLKAARSRSGNNWDPDVQIGLGVLFNISEEYNKAVDCFKAALSKRPKDYVIWNKLGATMANSQDPKSATEAYFTALELQPSYVRARFNLAVASMNMHHHKEAAEHLLGALALQKRSMVEASSGLPNSIVPASSMSKNIWDTLKMLMYMLDEPELAESAVVEDLDSFRHKFEF</sequence>
<gene>
    <name evidence="10" type="ORF">BB561_003744</name>
</gene>
<dbReference type="PANTHER" id="PTHR10130">
    <property type="entry name" value="PEROXISOMAL TARGETING SIGNAL 1 RECEPTOR PEX5"/>
    <property type="match status" value="1"/>
</dbReference>
<dbReference type="PROSITE" id="PS50005">
    <property type="entry name" value="TPR"/>
    <property type="match status" value="3"/>
</dbReference>
<dbReference type="Pfam" id="PF13181">
    <property type="entry name" value="TPR_8"/>
    <property type="match status" value="1"/>
</dbReference>
<dbReference type="InterPro" id="IPR011990">
    <property type="entry name" value="TPR-like_helical_dom_sf"/>
</dbReference>
<evidence type="ECO:0000256" key="1">
    <source>
        <dbReference type="ARBA" id="ARBA00004275"/>
    </source>
</evidence>
<keyword evidence="11" id="KW-1185">Reference proteome</keyword>
<keyword evidence="4" id="KW-0963">Cytoplasm</keyword>
<dbReference type="GO" id="GO:0005052">
    <property type="term" value="F:peroxisome matrix targeting signal-1 binding"/>
    <property type="evidence" value="ECO:0007669"/>
    <property type="project" value="TreeGrafter"/>
</dbReference>
<proteinExistence type="inferred from homology"/>
<feature type="compositionally biased region" description="Polar residues" evidence="9">
    <location>
        <begin position="39"/>
        <end position="48"/>
    </location>
</feature>
<evidence type="ECO:0000256" key="3">
    <source>
        <dbReference type="ARBA" id="ARBA00005348"/>
    </source>
</evidence>
<comment type="subcellular location">
    <subcellularLocation>
        <location evidence="2">Cytoplasm</location>
    </subcellularLocation>
    <subcellularLocation>
        <location evidence="1">Peroxisome</location>
    </subcellularLocation>
</comment>
<dbReference type="InterPro" id="IPR024111">
    <property type="entry name" value="PEX5/PEX5L"/>
</dbReference>
<protein>
    <submittedName>
        <fullName evidence="10">Uncharacterized protein</fullName>
    </submittedName>
</protein>
<feature type="repeat" description="TPR" evidence="8">
    <location>
        <begin position="586"/>
        <end position="619"/>
    </location>
</feature>
<evidence type="ECO:0000256" key="6">
    <source>
        <dbReference type="ARBA" id="ARBA00022803"/>
    </source>
</evidence>
<dbReference type="Gene3D" id="1.25.40.10">
    <property type="entry name" value="Tetratricopeptide repeat domain"/>
    <property type="match status" value="1"/>
</dbReference>
<reference evidence="10 11" key="1">
    <citation type="journal article" date="2018" name="MBio">
        <title>Comparative Genomics Reveals the Core Gene Toolbox for the Fungus-Insect Symbiosis.</title>
        <authorList>
            <person name="Wang Y."/>
            <person name="Stata M."/>
            <person name="Wang W."/>
            <person name="Stajich J.E."/>
            <person name="White M.M."/>
            <person name="Moncalvo J.M."/>
        </authorList>
    </citation>
    <scope>NUCLEOTIDE SEQUENCE [LARGE SCALE GENOMIC DNA]</scope>
    <source>
        <strain evidence="10 11">SWE-8-4</strain>
    </source>
</reference>
<dbReference type="AlphaFoldDB" id="A0A2T9YJR2"/>
<dbReference type="GO" id="GO:0016560">
    <property type="term" value="P:protein import into peroxisome matrix, docking"/>
    <property type="evidence" value="ECO:0007669"/>
    <property type="project" value="TreeGrafter"/>
</dbReference>
<dbReference type="GO" id="GO:0005778">
    <property type="term" value="C:peroxisomal membrane"/>
    <property type="evidence" value="ECO:0007669"/>
    <property type="project" value="TreeGrafter"/>
</dbReference>
<evidence type="ECO:0000313" key="11">
    <source>
        <dbReference type="Proteomes" id="UP000245383"/>
    </source>
</evidence>
<evidence type="ECO:0000256" key="7">
    <source>
        <dbReference type="ARBA" id="ARBA00023140"/>
    </source>
</evidence>
<feature type="region of interest" description="Disordered" evidence="9">
    <location>
        <begin position="39"/>
        <end position="71"/>
    </location>
</feature>
<feature type="repeat" description="TPR" evidence="8">
    <location>
        <begin position="479"/>
        <end position="512"/>
    </location>
</feature>
<organism evidence="10 11">
    <name type="scientific">Smittium simulii</name>
    <dbReference type="NCBI Taxonomy" id="133385"/>
    <lineage>
        <taxon>Eukaryota</taxon>
        <taxon>Fungi</taxon>
        <taxon>Fungi incertae sedis</taxon>
        <taxon>Zoopagomycota</taxon>
        <taxon>Kickxellomycotina</taxon>
        <taxon>Harpellomycetes</taxon>
        <taxon>Harpellales</taxon>
        <taxon>Legeriomycetaceae</taxon>
        <taxon>Smittium</taxon>
    </lineage>
</organism>
<name>A0A2T9YJR2_9FUNG</name>
<keyword evidence="5" id="KW-0677">Repeat</keyword>
<dbReference type="STRING" id="133385.A0A2T9YJR2"/>
<evidence type="ECO:0000256" key="4">
    <source>
        <dbReference type="ARBA" id="ARBA00022490"/>
    </source>
</evidence>
<evidence type="ECO:0000256" key="8">
    <source>
        <dbReference type="PROSITE-ProRule" id="PRU00339"/>
    </source>
</evidence>
<dbReference type="InterPro" id="IPR019734">
    <property type="entry name" value="TPR_rpt"/>
</dbReference>
<comment type="caution">
    <text evidence="10">The sequence shown here is derived from an EMBL/GenBank/DDBJ whole genome shotgun (WGS) entry which is preliminary data.</text>
</comment>
<dbReference type="SUPFAM" id="SSF48452">
    <property type="entry name" value="TPR-like"/>
    <property type="match status" value="1"/>
</dbReference>
<feature type="repeat" description="TPR" evidence="8">
    <location>
        <begin position="620"/>
        <end position="653"/>
    </location>
</feature>
<keyword evidence="7" id="KW-0576">Peroxisome</keyword>
<dbReference type="Proteomes" id="UP000245383">
    <property type="component" value="Unassembled WGS sequence"/>
</dbReference>